<evidence type="ECO:0000256" key="1">
    <source>
        <dbReference type="SAM" id="MobiDB-lite"/>
    </source>
</evidence>
<gene>
    <name evidence="2" type="ORF">JTE90_016535</name>
</gene>
<proteinExistence type="predicted"/>
<reference evidence="2 3" key="1">
    <citation type="journal article" date="2022" name="Nat. Ecol. Evol.">
        <title>A masculinizing supergene underlies an exaggerated male reproductive morph in a spider.</title>
        <authorList>
            <person name="Hendrickx F."/>
            <person name="De Corte Z."/>
            <person name="Sonet G."/>
            <person name="Van Belleghem S.M."/>
            <person name="Kostlbacher S."/>
            <person name="Vangestel C."/>
        </authorList>
    </citation>
    <scope>NUCLEOTIDE SEQUENCE [LARGE SCALE GENOMIC DNA]</scope>
    <source>
        <strain evidence="2">W744_W776</strain>
    </source>
</reference>
<dbReference type="EMBL" id="JAFNEN010000243">
    <property type="protein sequence ID" value="KAG8188301.1"/>
    <property type="molecule type" value="Genomic_DNA"/>
</dbReference>
<feature type="region of interest" description="Disordered" evidence="1">
    <location>
        <begin position="57"/>
        <end position="78"/>
    </location>
</feature>
<dbReference type="Proteomes" id="UP000827092">
    <property type="component" value="Unassembled WGS sequence"/>
</dbReference>
<dbReference type="AlphaFoldDB" id="A0AAV6UVF2"/>
<accession>A0AAV6UVF2</accession>
<sequence length="78" mass="8546">MHETVQSCIDSMPRRIKALIAAKDFSRRTCIFYPGGMPYPSKMSQTGKQDEKLIPAISGPGRKGDINPGHISRTPGSE</sequence>
<comment type="caution">
    <text evidence="2">The sequence shown here is derived from an EMBL/GenBank/DDBJ whole genome shotgun (WGS) entry which is preliminary data.</text>
</comment>
<organism evidence="2 3">
    <name type="scientific">Oedothorax gibbosus</name>
    <dbReference type="NCBI Taxonomy" id="931172"/>
    <lineage>
        <taxon>Eukaryota</taxon>
        <taxon>Metazoa</taxon>
        <taxon>Ecdysozoa</taxon>
        <taxon>Arthropoda</taxon>
        <taxon>Chelicerata</taxon>
        <taxon>Arachnida</taxon>
        <taxon>Araneae</taxon>
        <taxon>Araneomorphae</taxon>
        <taxon>Entelegynae</taxon>
        <taxon>Araneoidea</taxon>
        <taxon>Linyphiidae</taxon>
        <taxon>Erigoninae</taxon>
        <taxon>Oedothorax</taxon>
    </lineage>
</organism>
<evidence type="ECO:0000313" key="2">
    <source>
        <dbReference type="EMBL" id="KAG8188301.1"/>
    </source>
</evidence>
<keyword evidence="3" id="KW-1185">Reference proteome</keyword>
<evidence type="ECO:0000313" key="3">
    <source>
        <dbReference type="Proteomes" id="UP000827092"/>
    </source>
</evidence>
<name>A0AAV6UVF2_9ARAC</name>
<protein>
    <submittedName>
        <fullName evidence="2">Uncharacterized protein</fullName>
    </submittedName>
</protein>